<dbReference type="GO" id="GO:0016567">
    <property type="term" value="P:protein ubiquitination"/>
    <property type="evidence" value="ECO:0007669"/>
    <property type="project" value="InterPro"/>
</dbReference>
<comment type="subcellular location">
    <subcellularLocation>
        <location evidence="2">Membrane</location>
        <topology evidence="2">Multi-pass membrane protein</topology>
    </subcellularLocation>
</comment>
<dbReference type="Pfam" id="PF12483">
    <property type="entry name" value="GIDE"/>
    <property type="match status" value="1"/>
</dbReference>
<evidence type="ECO:0000256" key="8">
    <source>
        <dbReference type="ARBA" id="ARBA00022786"/>
    </source>
</evidence>
<keyword evidence="7 12" id="KW-0863">Zinc-finger</keyword>
<dbReference type="Proteomes" id="UP000007264">
    <property type="component" value="Unassembled WGS sequence"/>
</dbReference>
<evidence type="ECO:0000313" key="15">
    <source>
        <dbReference type="Proteomes" id="UP000007264"/>
    </source>
</evidence>
<evidence type="ECO:0000256" key="9">
    <source>
        <dbReference type="ARBA" id="ARBA00022833"/>
    </source>
</evidence>
<evidence type="ECO:0000256" key="10">
    <source>
        <dbReference type="ARBA" id="ARBA00022989"/>
    </source>
</evidence>
<dbReference type="GO" id="GO:0061630">
    <property type="term" value="F:ubiquitin protein ligase activity"/>
    <property type="evidence" value="ECO:0007669"/>
    <property type="project" value="UniProtKB-EC"/>
</dbReference>
<keyword evidence="9" id="KW-0862">Zinc</keyword>
<evidence type="ECO:0000256" key="11">
    <source>
        <dbReference type="ARBA" id="ARBA00023136"/>
    </source>
</evidence>
<reference evidence="14 15" key="1">
    <citation type="journal article" date="2012" name="Genome Biol.">
        <title>The genome of the polar eukaryotic microalga coccomyxa subellipsoidea reveals traits of cold adaptation.</title>
        <authorList>
            <person name="Blanc G."/>
            <person name="Agarkova I."/>
            <person name="Grimwood J."/>
            <person name="Kuo A."/>
            <person name="Brueggeman A."/>
            <person name="Dunigan D."/>
            <person name="Gurnon J."/>
            <person name="Ladunga I."/>
            <person name="Lindquist E."/>
            <person name="Lucas S."/>
            <person name="Pangilinan J."/>
            <person name="Proschold T."/>
            <person name="Salamov A."/>
            <person name="Schmutz J."/>
            <person name="Weeks D."/>
            <person name="Yamada T."/>
            <person name="Claverie J.M."/>
            <person name="Grigoriev I."/>
            <person name="Van Etten J."/>
            <person name="Lomsadze A."/>
            <person name="Borodovsky M."/>
        </authorList>
    </citation>
    <scope>NUCLEOTIDE SEQUENCE [LARGE SCALE GENOMIC DNA]</scope>
    <source>
        <strain evidence="14 15">C-169</strain>
    </source>
</reference>
<evidence type="ECO:0000256" key="5">
    <source>
        <dbReference type="ARBA" id="ARBA00022692"/>
    </source>
</evidence>
<keyword evidence="4" id="KW-0808">Transferase</keyword>
<evidence type="ECO:0000256" key="3">
    <source>
        <dbReference type="ARBA" id="ARBA00012483"/>
    </source>
</evidence>
<dbReference type="EC" id="2.3.2.27" evidence="3"/>
<dbReference type="GO" id="GO:0016020">
    <property type="term" value="C:membrane"/>
    <property type="evidence" value="ECO:0007669"/>
    <property type="project" value="UniProtKB-SubCell"/>
</dbReference>
<evidence type="ECO:0000256" key="2">
    <source>
        <dbReference type="ARBA" id="ARBA00004141"/>
    </source>
</evidence>
<evidence type="ECO:0000256" key="12">
    <source>
        <dbReference type="PROSITE-ProRule" id="PRU00175"/>
    </source>
</evidence>
<comment type="caution">
    <text evidence="14">The sequence shown here is derived from an EMBL/GenBank/DDBJ whole genome shotgun (WGS) entry which is preliminary data.</text>
</comment>
<proteinExistence type="predicted"/>
<dbReference type="PROSITE" id="PS50089">
    <property type="entry name" value="ZF_RING_2"/>
    <property type="match status" value="1"/>
</dbReference>
<evidence type="ECO:0000313" key="14">
    <source>
        <dbReference type="EMBL" id="EIE24724.1"/>
    </source>
</evidence>
<keyword evidence="6" id="KW-0479">Metal-binding</keyword>
<dbReference type="STRING" id="574566.I0Z255"/>
<keyword evidence="5" id="KW-0812">Transmembrane</keyword>
<dbReference type="PANTHER" id="PTHR47568">
    <property type="match status" value="1"/>
</dbReference>
<keyword evidence="10" id="KW-1133">Transmembrane helix</keyword>
<dbReference type="InterPro" id="IPR022170">
    <property type="entry name" value="MUL1-like"/>
</dbReference>
<feature type="domain" description="RING-type" evidence="13">
    <location>
        <begin position="254"/>
        <end position="289"/>
    </location>
</feature>
<keyword evidence="8" id="KW-0833">Ubl conjugation pathway</keyword>
<dbReference type="InterPro" id="IPR044231">
    <property type="entry name" value="SP1/SPL1"/>
</dbReference>
<dbReference type="SUPFAM" id="SSF57850">
    <property type="entry name" value="RING/U-box"/>
    <property type="match status" value="1"/>
</dbReference>
<sequence>MLGQVKEEQQFLRQINSGEWVRDQHVVRQTWRESPWCLEDASHARLPVVQSRLARRLHLELAGVIHPHSHAEDFPGDLFTPAEKSVSQRAIDHLMGWRVLGQRHKEHILPVGATITAIGELAASSADGAACKGAIPLGSGGSVLVLQAPKDGGPFILSYEKLPEIVASLNRVSHVCKWVANCFIGAGAILVTVKAVQGACRFLHRRKLRKRLDAEARRRRIMQQQNGAHANGHAAARAGVEVNGEERIREHDLCSVCIDREADTVFQACGHMCVCEHCAINLVRCPLCRARSRTIRVFRI</sequence>
<dbReference type="Pfam" id="PF13920">
    <property type="entry name" value="zf-C3HC4_3"/>
    <property type="match status" value="1"/>
</dbReference>
<keyword evidence="15" id="KW-1185">Reference proteome</keyword>
<protein>
    <recommendedName>
        <fullName evidence="3">RING-type E3 ubiquitin transferase</fullName>
        <ecNumber evidence="3">2.3.2.27</ecNumber>
    </recommendedName>
</protein>
<evidence type="ECO:0000259" key="13">
    <source>
        <dbReference type="PROSITE" id="PS50089"/>
    </source>
</evidence>
<keyword evidence="11" id="KW-0472">Membrane</keyword>
<accession>I0Z255</accession>
<gene>
    <name evidence="14" type="ORF">COCSUDRAFT_62142</name>
</gene>
<dbReference type="GO" id="GO:0008270">
    <property type="term" value="F:zinc ion binding"/>
    <property type="evidence" value="ECO:0007669"/>
    <property type="project" value="UniProtKB-KW"/>
</dbReference>
<dbReference type="OrthoDB" id="66726at2759"/>
<dbReference type="eggNOG" id="KOG1571">
    <property type="taxonomic scope" value="Eukaryota"/>
</dbReference>
<dbReference type="PANTHER" id="PTHR47568:SF2">
    <property type="entry name" value="E3 UBIQUITIN-PROTEIN LIGASE SP1-RELATED"/>
    <property type="match status" value="1"/>
</dbReference>
<dbReference type="AlphaFoldDB" id="I0Z255"/>
<dbReference type="RefSeq" id="XP_005649268.1">
    <property type="nucleotide sequence ID" value="XM_005649211.1"/>
</dbReference>
<dbReference type="InterPro" id="IPR001841">
    <property type="entry name" value="Znf_RING"/>
</dbReference>
<evidence type="ECO:0000256" key="1">
    <source>
        <dbReference type="ARBA" id="ARBA00000900"/>
    </source>
</evidence>
<dbReference type="InterPro" id="IPR013083">
    <property type="entry name" value="Znf_RING/FYVE/PHD"/>
</dbReference>
<dbReference type="KEGG" id="csl:COCSUDRAFT_62142"/>
<comment type="catalytic activity">
    <reaction evidence="1">
        <text>S-ubiquitinyl-[E2 ubiquitin-conjugating enzyme]-L-cysteine + [acceptor protein]-L-lysine = [E2 ubiquitin-conjugating enzyme]-L-cysteine + N(6)-ubiquitinyl-[acceptor protein]-L-lysine.</text>
        <dbReference type="EC" id="2.3.2.27"/>
    </reaction>
</comment>
<dbReference type="EMBL" id="AGSI01000005">
    <property type="protein sequence ID" value="EIE24724.1"/>
    <property type="molecule type" value="Genomic_DNA"/>
</dbReference>
<dbReference type="GeneID" id="17042725"/>
<evidence type="ECO:0000256" key="4">
    <source>
        <dbReference type="ARBA" id="ARBA00022679"/>
    </source>
</evidence>
<evidence type="ECO:0000256" key="7">
    <source>
        <dbReference type="ARBA" id="ARBA00022771"/>
    </source>
</evidence>
<name>I0Z255_COCSC</name>
<dbReference type="Gene3D" id="3.30.40.10">
    <property type="entry name" value="Zinc/RING finger domain, C3HC4 (zinc finger)"/>
    <property type="match status" value="1"/>
</dbReference>
<evidence type="ECO:0000256" key="6">
    <source>
        <dbReference type="ARBA" id="ARBA00022723"/>
    </source>
</evidence>
<organism evidence="14 15">
    <name type="scientific">Coccomyxa subellipsoidea (strain C-169)</name>
    <name type="common">Green microalga</name>
    <dbReference type="NCBI Taxonomy" id="574566"/>
    <lineage>
        <taxon>Eukaryota</taxon>
        <taxon>Viridiplantae</taxon>
        <taxon>Chlorophyta</taxon>
        <taxon>core chlorophytes</taxon>
        <taxon>Trebouxiophyceae</taxon>
        <taxon>Trebouxiophyceae incertae sedis</taxon>
        <taxon>Coccomyxaceae</taxon>
        <taxon>Coccomyxa</taxon>
        <taxon>Coccomyxa subellipsoidea</taxon>
    </lineage>
</organism>